<dbReference type="AlphaFoldDB" id="A0ABD1B8D7"/>
<protein>
    <submittedName>
        <fullName evidence="1">Retrovirus-related Pol polyprotein from transposon RE1</fullName>
    </submittedName>
</protein>
<dbReference type="EMBL" id="JBANAX010000299">
    <property type="protein sequence ID" value="KAL1214822.1"/>
    <property type="molecule type" value="Genomic_DNA"/>
</dbReference>
<dbReference type="PANTHER" id="PTHR11439:SF463">
    <property type="entry name" value="REVERSE TRANSCRIPTASE TY1_COPIA-TYPE DOMAIN-CONTAINING PROTEIN"/>
    <property type="match status" value="1"/>
</dbReference>
<comment type="caution">
    <text evidence="1">The sequence shown here is derived from an EMBL/GenBank/DDBJ whole genome shotgun (WGS) entry which is preliminary data.</text>
</comment>
<dbReference type="SUPFAM" id="SSF56672">
    <property type="entry name" value="DNA/RNA polymerases"/>
    <property type="match status" value="1"/>
</dbReference>
<accession>A0ABD1B8D7</accession>
<name>A0ABD1B8D7_CARAN</name>
<sequence length="287" mass="31567">MGALSYFLGIEVTRTTSGLTLTQTKYINDLLHRVSMVAAKPVSTPLLDHPVLNATSGPLLADPAEYRSVIGSLQYLLFTRPDIACAVNKLSQFMHQPCEDHWLAAKRVLRYLASTKKMGLFFSASNPMTVHAFSDADWAGNKDNYTSTGAYLVYVGKHLVSWSSKKQKTVAQSSTELEYKSVSATSSEVEWVMTLLGELGFSPSTPPVIYCDNIGATYFCANPVFHSRMKHVAVDYHVIRQIVQSGLLRVRHVASADQLVDTLTKLLSRAKFTPMCIKIGLSSLGPS</sequence>
<reference evidence="1 2" key="1">
    <citation type="submission" date="2024-04" db="EMBL/GenBank/DDBJ databases">
        <title>Genome assembly C_amara_ONT_v2.</title>
        <authorList>
            <person name="Yant L."/>
            <person name="Moore C."/>
            <person name="Slenker M."/>
        </authorList>
    </citation>
    <scope>NUCLEOTIDE SEQUENCE [LARGE SCALE GENOMIC DNA]</scope>
    <source>
        <tissue evidence="1">Leaf</tissue>
    </source>
</reference>
<evidence type="ECO:0000313" key="1">
    <source>
        <dbReference type="EMBL" id="KAL1214822.1"/>
    </source>
</evidence>
<proteinExistence type="predicted"/>
<keyword evidence="2" id="KW-1185">Reference proteome</keyword>
<gene>
    <name evidence="1" type="ORF">V5N11_004378</name>
</gene>
<evidence type="ECO:0000313" key="2">
    <source>
        <dbReference type="Proteomes" id="UP001558713"/>
    </source>
</evidence>
<dbReference type="Proteomes" id="UP001558713">
    <property type="component" value="Unassembled WGS sequence"/>
</dbReference>
<dbReference type="InterPro" id="IPR043502">
    <property type="entry name" value="DNA/RNA_pol_sf"/>
</dbReference>
<dbReference type="PANTHER" id="PTHR11439">
    <property type="entry name" value="GAG-POL-RELATED RETROTRANSPOSON"/>
    <property type="match status" value="1"/>
</dbReference>
<dbReference type="CDD" id="cd09272">
    <property type="entry name" value="RNase_HI_RT_Ty1"/>
    <property type="match status" value="1"/>
</dbReference>
<organism evidence="1 2">
    <name type="scientific">Cardamine amara subsp. amara</name>
    <dbReference type="NCBI Taxonomy" id="228776"/>
    <lineage>
        <taxon>Eukaryota</taxon>
        <taxon>Viridiplantae</taxon>
        <taxon>Streptophyta</taxon>
        <taxon>Embryophyta</taxon>
        <taxon>Tracheophyta</taxon>
        <taxon>Spermatophyta</taxon>
        <taxon>Magnoliopsida</taxon>
        <taxon>eudicotyledons</taxon>
        <taxon>Gunneridae</taxon>
        <taxon>Pentapetalae</taxon>
        <taxon>rosids</taxon>
        <taxon>malvids</taxon>
        <taxon>Brassicales</taxon>
        <taxon>Brassicaceae</taxon>
        <taxon>Cardamineae</taxon>
        <taxon>Cardamine</taxon>
    </lineage>
</organism>